<name>A0AAN5DC32_9BILA</name>
<evidence type="ECO:0000256" key="1">
    <source>
        <dbReference type="SAM" id="MobiDB-lite"/>
    </source>
</evidence>
<feature type="compositionally biased region" description="Acidic residues" evidence="1">
    <location>
        <begin position="1"/>
        <end position="45"/>
    </location>
</feature>
<protein>
    <submittedName>
        <fullName evidence="2">Uncharacterized protein</fullName>
    </submittedName>
</protein>
<comment type="caution">
    <text evidence="2">The sequence shown here is derived from an EMBL/GenBank/DDBJ whole genome shotgun (WGS) entry which is preliminary data.</text>
</comment>
<keyword evidence="3" id="KW-1185">Reference proteome</keyword>
<organism evidence="2 3">
    <name type="scientific">Pristionchus mayeri</name>
    <dbReference type="NCBI Taxonomy" id="1317129"/>
    <lineage>
        <taxon>Eukaryota</taxon>
        <taxon>Metazoa</taxon>
        <taxon>Ecdysozoa</taxon>
        <taxon>Nematoda</taxon>
        <taxon>Chromadorea</taxon>
        <taxon>Rhabditida</taxon>
        <taxon>Rhabditina</taxon>
        <taxon>Diplogasteromorpha</taxon>
        <taxon>Diplogasteroidea</taxon>
        <taxon>Neodiplogasteridae</taxon>
        <taxon>Pristionchus</taxon>
    </lineage>
</organism>
<gene>
    <name evidence="2" type="ORF">PMAYCL1PPCAC_30491</name>
</gene>
<evidence type="ECO:0000313" key="2">
    <source>
        <dbReference type="EMBL" id="GMR60296.1"/>
    </source>
</evidence>
<accession>A0AAN5DC32</accession>
<evidence type="ECO:0000313" key="3">
    <source>
        <dbReference type="Proteomes" id="UP001328107"/>
    </source>
</evidence>
<reference evidence="3" key="1">
    <citation type="submission" date="2022-10" db="EMBL/GenBank/DDBJ databases">
        <title>Genome assembly of Pristionchus species.</title>
        <authorList>
            <person name="Yoshida K."/>
            <person name="Sommer R.J."/>
        </authorList>
    </citation>
    <scope>NUCLEOTIDE SEQUENCE [LARGE SCALE GENOMIC DNA]</scope>
    <source>
        <strain evidence="3">RS5460</strain>
    </source>
</reference>
<sequence length="296" mass="33890">DDDVFEEESESNDVVSDSEESECEDAAYEGSEDDSDEETTEDEDEKMPVDEDEKKAIIAFDSWYRESPRNRVLHIRDPPSGIEYVIMREALDFEGFPDSEDEEEAKDNRVSAQRRANAHVVPAPAPRNQLPLVNALPISDSEESDDDSAMSMDSDVESSIVIDHQTDDTSLTLLKYTVAQRRHLSFPDYDVYLRRADRYHECVKGADCPLTLRQIAMLAEDYDLTVQERNSYNDWLAKTIRDPRLTPEYARMYGRRPAAPKYAPPGTPKRRREGEKDDLPLPSIPQPFVIHPELFV</sequence>
<feature type="non-terminal residue" evidence="2">
    <location>
        <position position="1"/>
    </location>
</feature>
<feature type="region of interest" description="Disordered" evidence="1">
    <location>
        <begin position="251"/>
        <end position="286"/>
    </location>
</feature>
<dbReference type="EMBL" id="BTRK01000006">
    <property type="protein sequence ID" value="GMR60296.1"/>
    <property type="molecule type" value="Genomic_DNA"/>
</dbReference>
<proteinExistence type="predicted"/>
<dbReference type="Proteomes" id="UP001328107">
    <property type="component" value="Unassembled WGS sequence"/>
</dbReference>
<dbReference type="AlphaFoldDB" id="A0AAN5DC32"/>
<feature type="region of interest" description="Disordered" evidence="1">
    <location>
        <begin position="1"/>
        <end position="54"/>
    </location>
</feature>